<feature type="transmembrane region" description="Helical" evidence="2">
    <location>
        <begin position="36"/>
        <end position="58"/>
    </location>
</feature>
<dbReference type="Proteomes" id="UP000282529">
    <property type="component" value="Unassembled WGS sequence"/>
</dbReference>
<comment type="caution">
    <text evidence="3">The sequence shown here is derived from an EMBL/GenBank/DDBJ whole genome shotgun (WGS) entry which is preliminary data.</text>
</comment>
<sequence length="59" mass="6962">MMKDPYSNEAERIEEEDHDGEPLYDNRIDAANAVKYTAYVMLFMGFLYFLVAFILPMFD</sequence>
<evidence type="ECO:0000313" key="4">
    <source>
        <dbReference type="Proteomes" id="UP000282529"/>
    </source>
</evidence>
<dbReference type="AlphaFoldDB" id="A0A3N9PE73"/>
<keyword evidence="2" id="KW-1133">Transmembrane helix</keyword>
<evidence type="ECO:0000256" key="1">
    <source>
        <dbReference type="SAM" id="MobiDB-lite"/>
    </source>
</evidence>
<reference evidence="3 4" key="1">
    <citation type="submission" date="2018-11" db="EMBL/GenBank/DDBJ databases">
        <title>Genome sequence of strain 7197.</title>
        <authorList>
            <person name="Gao J."/>
            <person name="Sun J."/>
        </authorList>
    </citation>
    <scope>NUCLEOTIDE SEQUENCE [LARGE SCALE GENOMIC DNA]</scope>
    <source>
        <strain evidence="3 4">7197</strain>
    </source>
</reference>
<keyword evidence="4" id="KW-1185">Reference proteome</keyword>
<evidence type="ECO:0000313" key="3">
    <source>
        <dbReference type="EMBL" id="RQW13617.1"/>
    </source>
</evidence>
<gene>
    <name evidence="3" type="ORF">EH198_04225</name>
</gene>
<accession>A0A3N9PE73</accession>
<evidence type="ECO:0000256" key="2">
    <source>
        <dbReference type="SAM" id="Phobius"/>
    </source>
</evidence>
<name>A0A3N9PE73_9BACL</name>
<keyword evidence="2" id="KW-0472">Membrane</keyword>
<protein>
    <submittedName>
        <fullName evidence="3">Uncharacterized protein</fullName>
    </submittedName>
</protein>
<dbReference type="OrthoDB" id="2628883at2"/>
<proteinExistence type="predicted"/>
<dbReference type="RefSeq" id="WP_124694260.1">
    <property type="nucleotide sequence ID" value="NZ_JBHUFE010000016.1"/>
</dbReference>
<dbReference type="EMBL" id="RQPI01000001">
    <property type="protein sequence ID" value="RQW13617.1"/>
    <property type="molecule type" value="Genomic_DNA"/>
</dbReference>
<organism evidence="3 4">
    <name type="scientific">Paenibacillus rhizophilus</name>
    <dbReference type="NCBI Taxonomy" id="1850366"/>
    <lineage>
        <taxon>Bacteria</taxon>
        <taxon>Bacillati</taxon>
        <taxon>Bacillota</taxon>
        <taxon>Bacilli</taxon>
        <taxon>Bacillales</taxon>
        <taxon>Paenibacillaceae</taxon>
        <taxon>Paenibacillus</taxon>
    </lineage>
</organism>
<keyword evidence="2" id="KW-0812">Transmembrane</keyword>
<feature type="region of interest" description="Disordered" evidence="1">
    <location>
        <begin position="1"/>
        <end position="23"/>
    </location>
</feature>